<protein>
    <submittedName>
        <fullName evidence="1">Uncharacterized protein</fullName>
    </submittedName>
</protein>
<accession>A0ACC2SKD3</accession>
<evidence type="ECO:0000313" key="2">
    <source>
        <dbReference type="Proteomes" id="UP001165960"/>
    </source>
</evidence>
<name>A0ACC2SKD3_9FUNG</name>
<dbReference type="Proteomes" id="UP001165960">
    <property type="component" value="Unassembled WGS sequence"/>
</dbReference>
<dbReference type="EMBL" id="QTSX02004998">
    <property type="protein sequence ID" value="KAJ9062616.1"/>
    <property type="molecule type" value="Genomic_DNA"/>
</dbReference>
<keyword evidence="2" id="KW-1185">Reference proteome</keyword>
<evidence type="ECO:0000313" key="1">
    <source>
        <dbReference type="EMBL" id="KAJ9062616.1"/>
    </source>
</evidence>
<proteinExistence type="predicted"/>
<reference evidence="1" key="1">
    <citation type="submission" date="2022-04" db="EMBL/GenBank/DDBJ databases">
        <title>Genome of the entomopathogenic fungus Entomophthora muscae.</title>
        <authorList>
            <person name="Elya C."/>
            <person name="Lovett B.R."/>
            <person name="Lee E."/>
            <person name="Macias A.M."/>
            <person name="Hajek A.E."/>
            <person name="De Bivort B.L."/>
            <person name="Kasson M.T."/>
            <person name="De Fine Licht H.H."/>
            <person name="Stajich J.E."/>
        </authorList>
    </citation>
    <scope>NUCLEOTIDE SEQUENCE</scope>
    <source>
        <strain evidence="1">Berkeley</strain>
    </source>
</reference>
<gene>
    <name evidence="1" type="ORF">DSO57_1008910</name>
</gene>
<sequence>MGPYLVEKLEANIKEMQNCFEAIYLAHERSSRVTGHKSERCTTPCSIFKGTDHSNYSCSHHICANVQRLIAVMMSKQFYQTEKRPLSTTKGVSPLNKKANSDYINDHDGPALSLFIKPRHIRSCTPSPDQVYMPPSLKQHEREANLSPEELPIDGVNSATPESQATVKLINKF</sequence>
<comment type="caution">
    <text evidence="1">The sequence shown here is derived from an EMBL/GenBank/DDBJ whole genome shotgun (WGS) entry which is preliminary data.</text>
</comment>
<organism evidence="1 2">
    <name type="scientific">Entomophthora muscae</name>
    <dbReference type="NCBI Taxonomy" id="34485"/>
    <lineage>
        <taxon>Eukaryota</taxon>
        <taxon>Fungi</taxon>
        <taxon>Fungi incertae sedis</taxon>
        <taxon>Zoopagomycota</taxon>
        <taxon>Entomophthoromycotina</taxon>
        <taxon>Entomophthoromycetes</taxon>
        <taxon>Entomophthorales</taxon>
        <taxon>Entomophthoraceae</taxon>
        <taxon>Entomophthora</taxon>
    </lineage>
</organism>